<feature type="domain" description="RRM" evidence="5">
    <location>
        <begin position="241"/>
        <end position="317"/>
    </location>
</feature>
<name>A0AAE9WLS4_PLAYO</name>
<accession>A0AAE9WLS4</accession>
<dbReference type="PANTHER" id="PTHR48033:SF10">
    <property type="entry name" value="RNA-BINDING PROTEIN SQUID"/>
    <property type="match status" value="1"/>
</dbReference>
<dbReference type="PROSITE" id="PS50102">
    <property type="entry name" value="RRM"/>
    <property type="match status" value="2"/>
</dbReference>
<dbReference type="GO" id="GO:0005654">
    <property type="term" value="C:nucleoplasm"/>
    <property type="evidence" value="ECO:0007669"/>
    <property type="project" value="TreeGrafter"/>
</dbReference>
<gene>
    <name evidence="6" type="ORF">Py17XNL_000704253</name>
</gene>
<dbReference type="InterPro" id="IPR000504">
    <property type="entry name" value="RRM_dom"/>
</dbReference>
<dbReference type="GO" id="GO:0010468">
    <property type="term" value="P:regulation of gene expression"/>
    <property type="evidence" value="ECO:0007669"/>
    <property type="project" value="TreeGrafter"/>
</dbReference>
<reference evidence="6" key="1">
    <citation type="submission" date="2023-01" db="EMBL/GenBank/DDBJ databases">
        <title>Long-Read Genome Assembly and Gene Model Annotations for the Rodent Malaria Parasite Plasmodium yoelii 17XNL.</title>
        <authorList>
            <person name="Mitchell G.J."/>
            <person name="Sebastian A."/>
            <person name="Albert I."/>
            <person name="Lindner S.E."/>
        </authorList>
    </citation>
    <scope>NUCLEOTIDE SEQUENCE</scope>
    <source>
        <strain evidence="6">17XNL clone 1.1</strain>
    </source>
</reference>
<dbReference type="AlphaFoldDB" id="A0AAE9WLS4"/>
<evidence type="ECO:0000256" key="2">
    <source>
        <dbReference type="ARBA" id="ARBA00023242"/>
    </source>
</evidence>
<dbReference type="InterPro" id="IPR012677">
    <property type="entry name" value="Nucleotide-bd_a/b_plait_sf"/>
</dbReference>
<feature type="compositionally biased region" description="Basic residues" evidence="4">
    <location>
        <begin position="320"/>
        <end position="335"/>
    </location>
</feature>
<feature type="compositionally biased region" description="Basic and acidic residues" evidence="4">
    <location>
        <begin position="45"/>
        <end position="54"/>
    </location>
</feature>
<evidence type="ECO:0000256" key="3">
    <source>
        <dbReference type="PROSITE-ProRule" id="PRU00176"/>
    </source>
</evidence>
<keyword evidence="3" id="KW-0694">RNA-binding</keyword>
<feature type="region of interest" description="Disordered" evidence="4">
    <location>
        <begin position="76"/>
        <end position="97"/>
    </location>
</feature>
<keyword evidence="2" id="KW-0539">Nucleus</keyword>
<evidence type="ECO:0000256" key="4">
    <source>
        <dbReference type="SAM" id="MobiDB-lite"/>
    </source>
</evidence>
<evidence type="ECO:0000313" key="7">
    <source>
        <dbReference type="Proteomes" id="UP001054126"/>
    </source>
</evidence>
<dbReference type="Pfam" id="PF00076">
    <property type="entry name" value="RRM_1"/>
    <property type="match status" value="2"/>
</dbReference>
<dbReference type="Proteomes" id="UP001054126">
    <property type="component" value="Chromosome 7"/>
</dbReference>
<dbReference type="PANTHER" id="PTHR48033">
    <property type="entry name" value="RNA-BINDING (RRM/RBD/RNP MOTIFS) FAMILY PROTEIN"/>
    <property type="match status" value="1"/>
</dbReference>
<dbReference type="Gene3D" id="3.30.70.330">
    <property type="match status" value="2"/>
</dbReference>
<evidence type="ECO:0000256" key="1">
    <source>
        <dbReference type="ARBA" id="ARBA00004123"/>
    </source>
</evidence>
<dbReference type="SMART" id="SM00360">
    <property type="entry name" value="RRM"/>
    <property type="match status" value="2"/>
</dbReference>
<comment type="subcellular location">
    <subcellularLocation>
        <location evidence="1">Nucleus</location>
    </subcellularLocation>
</comment>
<dbReference type="GO" id="GO:0000785">
    <property type="term" value="C:chromatin"/>
    <property type="evidence" value="ECO:0007669"/>
    <property type="project" value="TreeGrafter"/>
</dbReference>
<dbReference type="SUPFAM" id="SSF54928">
    <property type="entry name" value="RNA-binding domain, RBD"/>
    <property type="match status" value="2"/>
</dbReference>
<organism evidence="6 7">
    <name type="scientific">Plasmodium yoelii yoelii</name>
    <dbReference type="NCBI Taxonomy" id="73239"/>
    <lineage>
        <taxon>Eukaryota</taxon>
        <taxon>Sar</taxon>
        <taxon>Alveolata</taxon>
        <taxon>Apicomplexa</taxon>
        <taxon>Aconoidasida</taxon>
        <taxon>Haemosporida</taxon>
        <taxon>Plasmodiidae</taxon>
        <taxon>Plasmodium</taxon>
        <taxon>Plasmodium (Vinckeia)</taxon>
    </lineage>
</organism>
<feature type="domain" description="RRM" evidence="5">
    <location>
        <begin position="157"/>
        <end position="233"/>
    </location>
</feature>
<evidence type="ECO:0000313" key="6">
    <source>
        <dbReference type="EMBL" id="WBY56407.1"/>
    </source>
</evidence>
<feature type="region of interest" description="Disordered" evidence="4">
    <location>
        <begin position="316"/>
        <end position="335"/>
    </location>
</feature>
<dbReference type="GO" id="GO:0003723">
    <property type="term" value="F:RNA binding"/>
    <property type="evidence" value="ECO:0007669"/>
    <property type="project" value="UniProtKB-UniRule"/>
</dbReference>
<proteinExistence type="predicted"/>
<feature type="region of interest" description="Disordered" evidence="4">
    <location>
        <begin position="39"/>
        <end position="59"/>
    </location>
</feature>
<sequence length="400" mass="46058">MTSNDIINESNDNDAFSKIKENKNEETVKKVIDNISLENESDNNCENREKRERSLSNGSYRRGKKKMCCCHEKSMSKCSTKNDKSSSSSRSKNADTLSTGNAKIRKIKIVGKVKIVGKIKIRKIKIVGNISELMLTHLASTGIIEYGSNSKNINEPFKFFIGGIPQNITNKYITEYFEKYGSVQNVVIAQDHETKRNRGFAFVTMSSHINKDKILMDSHELNGKRVDVREEHNTTPSDIQRKIFVGGLSYYWTKDTLESYFSAFGEIDIVQIVVDSSGRSRCFGFVVFTNESSVAKVLKHKRHKIYDKMVEVRKAEPKKPKMSIKRQNNKSHSKYSHPPPFMGPFPYNKESMTQWANFMYNACGVPFLFNQRFQNVPDFYSNYNYYPNSIENMQQPDYNN</sequence>
<evidence type="ECO:0000259" key="5">
    <source>
        <dbReference type="PROSITE" id="PS50102"/>
    </source>
</evidence>
<dbReference type="EMBL" id="CP115531">
    <property type="protein sequence ID" value="WBY56407.1"/>
    <property type="molecule type" value="Genomic_DNA"/>
</dbReference>
<dbReference type="InterPro" id="IPR035979">
    <property type="entry name" value="RBD_domain_sf"/>
</dbReference>
<protein>
    <submittedName>
        <fullName evidence="6">RNA-binding protein</fullName>
    </submittedName>
</protein>